<gene>
    <name evidence="2" type="ORF">APLA_LOCUS16052</name>
</gene>
<dbReference type="AlphaFoldDB" id="A0A8S1B5Y3"/>
<accession>A0A8S1B5Y3</accession>
<sequence length="479" mass="53682">MEESCEMPDLLNIFTEIVCDRKDYCFVCLRTGDERRLVKPQSFQKFIAAAKLDARSDVLFVCYICERQATNALSLLHAAMFASSLSLVLTELCSRNIKSNQVLLEKKFFNKILTKVDLSNHLTPKVITEEVGRIRNNYHLSGTETLVMDNKQIYEAVPIQVVGITTLRQPGPQAECPAPQRCTTPSILPDQEVTHGKQNPPPPETYVILDDEDDPLNPTSTSIDKEPPLNQTTLTSVVNLNNNLVITLDPPSLVTLEQLLAEQKKMPKDYILHPVFLTDSGEMNIPSLFAVITNDFLIFQDSLKQTTHSMPLQINTQIVKESLKTNREVFVQICKKFQLPAMNSNLVHRAIDKSCQNDFPVYPRKKMKIDGSMLHNALCKMKKGGSFKTADSSIVKQVMISDISSDMDEVPRLSKSGATKTNWEDKIPMDVISFVDAVDPNAHQMLKDMEPNGCDSVKVGNVRSLALKRGLDVDIIDLC</sequence>
<proteinExistence type="predicted"/>
<feature type="region of interest" description="Disordered" evidence="1">
    <location>
        <begin position="175"/>
        <end position="204"/>
    </location>
</feature>
<reference evidence="2 3" key="1">
    <citation type="submission" date="2020-04" db="EMBL/GenBank/DDBJ databases">
        <authorList>
            <person name="Wallbank WR R."/>
            <person name="Pardo Diaz C."/>
            <person name="Kozak K."/>
            <person name="Martin S."/>
            <person name="Jiggins C."/>
            <person name="Moest M."/>
            <person name="Warren A I."/>
            <person name="Byers J.R.P. K."/>
            <person name="Montejo-Kovacevich G."/>
            <person name="Yen C E."/>
        </authorList>
    </citation>
    <scope>NUCLEOTIDE SEQUENCE [LARGE SCALE GENOMIC DNA]</scope>
</reference>
<organism evidence="2 3">
    <name type="scientific">Arctia plantaginis</name>
    <name type="common">Wood tiger moth</name>
    <name type="synonym">Phalaena plantaginis</name>
    <dbReference type="NCBI Taxonomy" id="874455"/>
    <lineage>
        <taxon>Eukaryota</taxon>
        <taxon>Metazoa</taxon>
        <taxon>Ecdysozoa</taxon>
        <taxon>Arthropoda</taxon>
        <taxon>Hexapoda</taxon>
        <taxon>Insecta</taxon>
        <taxon>Pterygota</taxon>
        <taxon>Neoptera</taxon>
        <taxon>Endopterygota</taxon>
        <taxon>Lepidoptera</taxon>
        <taxon>Glossata</taxon>
        <taxon>Ditrysia</taxon>
        <taxon>Noctuoidea</taxon>
        <taxon>Erebidae</taxon>
        <taxon>Arctiinae</taxon>
        <taxon>Arctia</taxon>
    </lineage>
</organism>
<evidence type="ECO:0000256" key="1">
    <source>
        <dbReference type="SAM" id="MobiDB-lite"/>
    </source>
</evidence>
<dbReference type="EMBL" id="CADEBD010000620">
    <property type="protein sequence ID" value="CAB3258049.1"/>
    <property type="molecule type" value="Genomic_DNA"/>
</dbReference>
<comment type="caution">
    <text evidence="2">The sequence shown here is derived from an EMBL/GenBank/DDBJ whole genome shotgun (WGS) entry which is preliminary data.</text>
</comment>
<protein>
    <submittedName>
        <fullName evidence="2">Uncharacterized protein</fullName>
    </submittedName>
</protein>
<evidence type="ECO:0000313" key="3">
    <source>
        <dbReference type="Proteomes" id="UP000494256"/>
    </source>
</evidence>
<dbReference type="OrthoDB" id="67700at2759"/>
<dbReference type="Proteomes" id="UP000494256">
    <property type="component" value="Unassembled WGS sequence"/>
</dbReference>
<evidence type="ECO:0000313" key="2">
    <source>
        <dbReference type="EMBL" id="CAB3258049.1"/>
    </source>
</evidence>
<name>A0A8S1B5Y3_ARCPL</name>